<keyword evidence="13" id="KW-0732">Signal</keyword>
<gene>
    <name evidence="17" type="primary">LOC114865955</name>
</gene>
<dbReference type="InterPro" id="IPR044913">
    <property type="entry name" value="P_trefoil_dom_sf"/>
</dbReference>
<keyword evidence="3" id="KW-0272">Extracellular matrix</keyword>
<accession>A0A9W2Y4B8</accession>
<dbReference type="KEGG" id="bspl:114865955"/>
<feature type="region of interest" description="Disordered" evidence="12">
    <location>
        <begin position="61"/>
        <end position="80"/>
    </location>
</feature>
<dbReference type="PANTHER" id="PTHR23343:SF117">
    <property type="entry name" value="ZONA PELLUCIDA SPERM-BINDING PROTEIN 4-LIKE ISOFORM X1"/>
    <property type="match status" value="1"/>
</dbReference>
<evidence type="ECO:0000313" key="16">
    <source>
        <dbReference type="Proteomes" id="UP000515150"/>
    </source>
</evidence>
<evidence type="ECO:0000313" key="17">
    <source>
        <dbReference type="RefSeq" id="XP_055368956.1"/>
    </source>
</evidence>
<dbReference type="InterPro" id="IPR042235">
    <property type="entry name" value="ZP-C_dom"/>
</dbReference>
<dbReference type="InterPro" id="IPR001507">
    <property type="entry name" value="ZP_dom"/>
</dbReference>
<feature type="disulfide bond" evidence="11">
    <location>
        <begin position="124"/>
        <end position="150"/>
    </location>
</feature>
<evidence type="ECO:0000256" key="9">
    <source>
        <dbReference type="ARBA" id="ARBA00023279"/>
    </source>
</evidence>
<dbReference type="GeneID" id="114865955"/>
<keyword evidence="5" id="KW-0812">Transmembrane</keyword>
<proteinExistence type="predicted"/>
<feature type="disulfide bond" evidence="11">
    <location>
        <begin position="134"/>
        <end position="149"/>
    </location>
</feature>
<dbReference type="GO" id="GO:0032190">
    <property type="term" value="F:acrosin binding"/>
    <property type="evidence" value="ECO:0007669"/>
    <property type="project" value="TreeGrafter"/>
</dbReference>
<organism evidence="16 17">
    <name type="scientific">Betta splendens</name>
    <name type="common">Siamese fighting fish</name>
    <dbReference type="NCBI Taxonomy" id="158456"/>
    <lineage>
        <taxon>Eukaryota</taxon>
        <taxon>Metazoa</taxon>
        <taxon>Chordata</taxon>
        <taxon>Craniata</taxon>
        <taxon>Vertebrata</taxon>
        <taxon>Euteleostomi</taxon>
        <taxon>Actinopterygii</taxon>
        <taxon>Neopterygii</taxon>
        <taxon>Teleostei</taxon>
        <taxon>Neoteleostei</taxon>
        <taxon>Acanthomorphata</taxon>
        <taxon>Anabantaria</taxon>
        <taxon>Anabantiformes</taxon>
        <taxon>Anabantoidei</taxon>
        <taxon>Osphronemidae</taxon>
        <taxon>Betta</taxon>
    </lineage>
</organism>
<keyword evidence="3" id="KW-0964">Secreted</keyword>
<dbReference type="GO" id="GO:0035805">
    <property type="term" value="C:egg coat"/>
    <property type="evidence" value="ECO:0007669"/>
    <property type="project" value="UniProtKB-SubCell"/>
</dbReference>
<dbReference type="InterPro" id="IPR055355">
    <property type="entry name" value="ZP-C"/>
</dbReference>
<keyword evidence="6" id="KW-1133">Transmembrane helix</keyword>
<evidence type="ECO:0000256" key="2">
    <source>
        <dbReference type="ARBA" id="ARBA00022475"/>
    </source>
</evidence>
<dbReference type="AlphaFoldDB" id="A0A9W2Y4B8"/>
<dbReference type="InterPro" id="IPR051148">
    <property type="entry name" value="Zona_Pellucida_Domain_gp"/>
</dbReference>
<evidence type="ECO:0000256" key="11">
    <source>
        <dbReference type="PROSITE-ProRule" id="PRU00779"/>
    </source>
</evidence>
<dbReference type="GO" id="GO:0060468">
    <property type="term" value="P:prevention of polyspermy"/>
    <property type="evidence" value="ECO:0007669"/>
    <property type="project" value="TreeGrafter"/>
</dbReference>
<dbReference type="GO" id="GO:0035804">
    <property type="term" value="F:structural constituent of egg coat"/>
    <property type="evidence" value="ECO:0007669"/>
    <property type="project" value="TreeGrafter"/>
</dbReference>
<feature type="signal peptide" evidence="13">
    <location>
        <begin position="1"/>
        <end position="23"/>
    </location>
</feature>
<feature type="domain" description="P-type" evidence="15">
    <location>
        <begin position="122"/>
        <end position="162"/>
    </location>
</feature>
<dbReference type="SMART" id="SM00241">
    <property type="entry name" value="ZP"/>
    <property type="match status" value="1"/>
</dbReference>
<evidence type="ECO:0000256" key="8">
    <source>
        <dbReference type="ARBA" id="ARBA00023157"/>
    </source>
</evidence>
<sequence>MAGLGVRLFVVLAGLLFLDSVWCWELLSSDKQQNLYGPAEWGEHPRSHSDELEYDGYEEIPEDELPERKGEATGDGYSQSSVRHSFPVEGDHFDFDPRPSHPRAQPLLVSFLPTPAASAPAQNCLVSPGEQVTCGQPGISNMQCQTMGCCVNPSTFACYYPLDVCTTDQQFVFAIRASTAAITVDPTKLVIPGTNCKPIIANDQVAIFKFKITECGVRSYRIGTTTIYLARVQSAVNVLDLKYGIITRTDPLSFMIECRYSDKGNSQELLVSTGYMVKTPTSILPSTIMDTGLYAVQLRLATDQTFTSYLPSDHPPLHLLLGKPVYLELNLCPPKPYAVILVNYCLAYPLSGKKCLVLIYEGCANPYDPNVSILKVIDLPKKSPQRRFLVTAFQFMEQKTNLYLNEEIYFMCSTEVCRPTEKTCPNQCFD</sequence>
<dbReference type="CDD" id="cd00111">
    <property type="entry name" value="Trefoil"/>
    <property type="match status" value="1"/>
</dbReference>
<keyword evidence="9" id="KW-0278">Fertilization</keyword>
<evidence type="ECO:0000256" key="5">
    <source>
        <dbReference type="ARBA" id="ARBA00022692"/>
    </source>
</evidence>
<dbReference type="PANTHER" id="PTHR23343">
    <property type="entry name" value="ZONA PELLUCIDA SPERM-BINDING PROTEIN"/>
    <property type="match status" value="1"/>
</dbReference>
<dbReference type="PROSITE" id="PS51448">
    <property type="entry name" value="P_TREFOIL_2"/>
    <property type="match status" value="1"/>
</dbReference>
<dbReference type="Pfam" id="PF00100">
    <property type="entry name" value="Zona_pellucida"/>
    <property type="match status" value="1"/>
</dbReference>
<dbReference type="GO" id="GO:0005886">
    <property type="term" value="C:plasma membrane"/>
    <property type="evidence" value="ECO:0007669"/>
    <property type="project" value="UniProtKB-SubCell"/>
</dbReference>
<keyword evidence="7" id="KW-0472">Membrane</keyword>
<evidence type="ECO:0000256" key="6">
    <source>
        <dbReference type="ARBA" id="ARBA00022989"/>
    </source>
</evidence>
<dbReference type="Proteomes" id="UP000515150">
    <property type="component" value="Chromosome 11"/>
</dbReference>
<evidence type="ECO:0000256" key="7">
    <source>
        <dbReference type="ARBA" id="ARBA00023136"/>
    </source>
</evidence>
<evidence type="ECO:0000256" key="4">
    <source>
        <dbReference type="ARBA" id="ARBA00022685"/>
    </source>
</evidence>
<dbReference type="SMART" id="SM00018">
    <property type="entry name" value="PD"/>
    <property type="match status" value="1"/>
</dbReference>
<comment type="caution">
    <text evidence="11">Lacks conserved residue(s) required for the propagation of feature annotation.</text>
</comment>
<keyword evidence="16" id="KW-1185">Reference proteome</keyword>
<evidence type="ECO:0000256" key="3">
    <source>
        <dbReference type="ARBA" id="ARBA00022530"/>
    </source>
</evidence>
<dbReference type="OrthoDB" id="9907024at2759"/>
<dbReference type="SUPFAM" id="SSF57492">
    <property type="entry name" value="Trefoil"/>
    <property type="match status" value="1"/>
</dbReference>
<dbReference type="PROSITE" id="PS51034">
    <property type="entry name" value="ZP_2"/>
    <property type="match status" value="1"/>
</dbReference>
<dbReference type="Gene3D" id="4.10.110.10">
    <property type="entry name" value="Spasmolytic Protein, domain 1"/>
    <property type="match status" value="1"/>
</dbReference>
<comment type="subcellular location">
    <subcellularLocation>
        <location evidence="1">Cell membrane</location>
        <topology evidence="1">Single-pass type I membrane protein</topology>
    </subcellularLocation>
    <subcellularLocation>
        <location evidence="10">Zona pellucida</location>
    </subcellularLocation>
</comment>
<keyword evidence="8 11" id="KW-1015">Disulfide bond</keyword>
<evidence type="ECO:0000259" key="15">
    <source>
        <dbReference type="PROSITE" id="PS51448"/>
    </source>
</evidence>
<evidence type="ECO:0000256" key="12">
    <source>
        <dbReference type="SAM" id="MobiDB-lite"/>
    </source>
</evidence>
<feature type="domain" description="ZP" evidence="14">
    <location>
        <begin position="164"/>
        <end position="430"/>
    </location>
</feature>
<protein>
    <submittedName>
        <fullName evidence="17">LOW QUALITY PROTEIN: zona pellucida sperm-binding protein 1-like</fullName>
    </submittedName>
</protein>
<keyword evidence="2" id="KW-1003">Cell membrane</keyword>
<dbReference type="Gene3D" id="2.60.40.4100">
    <property type="entry name" value="Zona pellucida, ZP-C domain"/>
    <property type="match status" value="1"/>
</dbReference>
<evidence type="ECO:0000256" key="13">
    <source>
        <dbReference type="SAM" id="SignalP"/>
    </source>
</evidence>
<dbReference type="Gene3D" id="2.60.40.3210">
    <property type="entry name" value="Zona pellucida, ZP-N domain"/>
    <property type="match status" value="1"/>
</dbReference>
<evidence type="ECO:0000256" key="1">
    <source>
        <dbReference type="ARBA" id="ARBA00004251"/>
    </source>
</evidence>
<keyword evidence="4" id="KW-0165">Cleavage on pair of basic residues</keyword>
<evidence type="ECO:0000256" key="10">
    <source>
        <dbReference type="ARBA" id="ARBA00024183"/>
    </source>
</evidence>
<reference evidence="17" key="1">
    <citation type="submission" date="2025-08" db="UniProtKB">
        <authorList>
            <consortium name="RefSeq"/>
        </authorList>
    </citation>
    <scope>IDENTIFICATION</scope>
</reference>
<name>A0A9W2Y4B8_BETSP</name>
<dbReference type="RefSeq" id="XP_055368956.1">
    <property type="nucleotide sequence ID" value="XM_055512981.1"/>
</dbReference>
<dbReference type="InterPro" id="IPR000519">
    <property type="entry name" value="P_trefoil_dom"/>
</dbReference>
<dbReference type="Pfam" id="PF00088">
    <property type="entry name" value="Trefoil"/>
    <property type="match status" value="1"/>
</dbReference>
<evidence type="ECO:0000259" key="14">
    <source>
        <dbReference type="PROSITE" id="PS51034"/>
    </source>
</evidence>
<dbReference type="GO" id="GO:0007339">
    <property type="term" value="P:binding of sperm to zona pellucida"/>
    <property type="evidence" value="ECO:0007669"/>
    <property type="project" value="TreeGrafter"/>
</dbReference>
<feature type="chain" id="PRO_5040825452" evidence="13">
    <location>
        <begin position="24"/>
        <end position="430"/>
    </location>
</feature>